<evidence type="ECO:0000259" key="6">
    <source>
        <dbReference type="PROSITE" id="PS51292"/>
    </source>
</evidence>
<feature type="domain" description="RING-CH-type" evidence="6">
    <location>
        <begin position="233"/>
        <end position="295"/>
    </location>
</feature>
<dbReference type="InterPro" id="IPR011016">
    <property type="entry name" value="Znf_RING-CH"/>
</dbReference>
<keyword evidence="2" id="KW-0863">Zinc-finger</keyword>
<evidence type="ECO:0000313" key="7">
    <source>
        <dbReference type="Proteomes" id="UP000504610"/>
    </source>
</evidence>
<protein>
    <submittedName>
        <fullName evidence="8">Uncharacterized protein LOC108815072</fullName>
    </submittedName>
</protein>
<name>A0A6J0K6N7_RAPSA</name>
<feature type="transmembrane region" description="Helical" evidence="5">
    <location>
        <begin position="410"/>
        <end position="432"/>
    </location>
</feature>
<dbReference type="OrthoDB" id="435038at2759"/>
<dbReference type="SMART" id="SM00744">
    <property type="entry name" value="RINGv"/>
    <property type="match status" value="1"/>
</dbReference>
<evidence type="ECO:0000256" key="2">
    <source>
        <dbReference type="ARBA" id="ARBA00022771"/>
    </source>
</evidence>
<proteinExistence type="predicted"/>
<dbReference type="Gene3D" id="3.30.40.10">
    <property type="entry name" value="Zinc/RING finger domain, C3HC4 (zinc finger)"/>
    <property type="match status" value="1"/>
</dbReference>
<dbReference type="RefSeq" id="XP_018443233.1">
    <property type="nucleotide sequence ID" value="XM_018587731.2"/>
</dbReference>
<dbReference type="PANTHER" id="PTHR46158">
    <property type="entry name" value="OS02G0165000 PROTEIN"/>
    <property type="match status" value="1"/>
</dbReference>
<evidence type="ECO:0000313" key="8">
    <source>
        <dbReference type="RefSeq" id="XP_018443233.1"/>
    </source>
</evidence>
<keyword evidence="7" id="KW-1185">Reference proteome</keyword>
<dbReference type="GO" id="GO:0008270">
    <property type="term" value="F:zinc ion binding"/>
    <property type="evidence" value="ECO:0007669"/>
    <property type="project" value="UniProtKB-KW"/>
</dbReference>
<dbReference type="GeneID" id="108815072"/>
<dbReference type="KEGG" id="rsz:108815072"/>
<keyword evidence="1" id="KW-0479">Metal-binding</keyword>
<reference evidence="8" key="2">
    <citation type="submission" date="2025-08" db="UniProtKB">
        <authorList>
            <consortium name="RefSeq"/>
        </authorList>
    </citation>
    <scope>IDENTIFICATION</scope>
    <source>
        <tissue evidence="8">Leaf</tissue>
    </source>
</reference>
<keyword evidence="5" id="KW-0812">Transmembrane</keyword>
<feature type="region of interest" description="Disordered" evidence="4">
    <location>
        <begin position="442"/>
        <end position="461"/>
    </location>
</feature>
<reference evidence="7" key="1">
    <citation type="journal article" date="2019" name="Database">
        <title>The radish genome database (RadishGD): an integrated information resource for radish genomics.</title>
        <authorList>
            <person name="Yu H.J."/>
            <person name="Baek S."/>
            <person name="Lee Y.J."/>
            <person name="Cho A."/>
            <person name="Mun J.H."/>
        </authorList>
    </citation>
    <scope>NUCLEOTIDE SEQUENCE [LARGE SCALE GENOMIC DNA]</scope>
    <source>
        <strain evidence="7">cv. WK10039</strain>
    </source>
</reference>
<evidence type="ECO:0000256" key="3">
    <source>
        <dbReference type="ARBA" id="ARBA00022833"/>
    </source>
</evidence>
<keyword evidence="3" id="KW-0862">Zinc</keyword>
<dbReference type="Proteomes" id="UP000504610">
    <property type="component" value="Chromosome 7"/>
</dbReference>
<keyword evidence="5" id="KW-0472">Membrane</keyword>
<sequence length="461" mass="51748">MDGYQDNAHQVEEHDDGSCQDVSPASVMNDVSDEITKEISPSQHERWRDLVFDIQLRAQEDVHDDFLSANGSFTPTPSPVSKRFCFSPMAIPRIGRRGGSMSPSSSGRSTTLENVFNFKNRNNNADIEQGVELVYDDGRVKSNIPRTWSLTNLLTPRKYKKTESLPVTPLAHSNAESVHKSTLPIRRTRSVPTLIDKDGNVKSLGVLRVIPTPSRGDTESLEMMHEHEDGGEDVPEEEAVCRICMVELGKDSEAFKMECMCKGELALAHKECTIKWFTIKGNITCDVCKQDVTNLPVTLLRVDDRHEDRSREAEHTEVNKWQDVPILITVSILAYFSFLEKLLLMDMKSSAVAVALPFACIIGLLGSVTSTTMVKRKYVWLFATIQFSFVVLFGHVFYSRIDAKQPVTCIVLATMVGFGLTMSATAVITVFMEWRRSHAHHHHQPASTQVVTPPFQTAEYR</sequence>
<feature type="compositionally biased region" description="Polar residues" evidence="4">
    <location>
        <begin position="445"/>
        <end position="455"/>
    </location>
</feature>
<organism evidence="7 8">
    <name type="scientific">Raphanus sativus</name>
    <name type="common">Radish</name>
    <name type="synonym">Raphanus raphanistrum var. sativus</name>
    <dbReference type="NCBI Taxonomy" id="3726"/>
    <lineage>
        <taxon>Eukaryota</taxon>
        <taxon>Viridiplantae</taxon>
        <taxon>Streptophyta</taxon>
        <taxon>Embryophyta</taxon>
        <taxon>Tracheophyta</taxon>
        <taxon>Spermatophyta</taxon>
        <taxon>Magnoliopsida</taxon>
        <taxon>eudicotyledons</taxon>
        <taxon>Gunneridae</taxon>
        <taxon>Pentapetalae</taxon>
        <taxon>rosids</taxon>
        <taxon>malvids</taxon>
        <taxon>Brassicales</taxon>
        <taxon>Brassicaceae</taxon>
        <taxon>Brassiceae</taxon>
        <taxon>Raphanus</taxon>
    </lineage>
</organism>
<dbReference type="PROSITE" id="PS51292">
    <property type="entry name" value="ZF_RING_CH"/>
    <property type="match status" value="1"/>
</dbReference>
<feature type="transmembrane region" description="Helical" evidence="5">
    <location>
        <begin position="378"/>
        <end position="398"/>
    </location>
</feature>
<feature type="region of interest" description="Disordered" evidence="4">
    <location>
        <begin position="1"/>
        <end position="25"/>
    </location>
</feature>
<dbReference type="PANTHER" id="PTHR46158:SF7">
    <property type="entry name" value="RING_U-BOX SUPERFAMILY PROTEIN"/>
    <property type="match status" value="1"/>
</dbReference>
<evidence type="ECO:0000256" key="1">
    <source>
        <dbReference type="ARBA" id="ARBA00022723"/>
    </source>
</evidence>
<dbReference type="InterPro" id="IPR013083">
    <property type="entry name" value="Znf_RING/FYVE/PHD"/>
</dbReference>
<accession>A0A6J0K6N7</accession>
<evidence type="ECO:0000256" key="5">
    <source>
        <dbReference type="SAM" id="Phobius"/>
    </source>
</evidence>
<dbReference type="CDD" id="cd16495">
    <property type="entry name" value="RING_CH-C4HC3_MARCH"/>
    <property type="match status" value="1"/>
</dbReference>
<keyword evidence="5" id="KW-1133">Transmembrane helix</keyword>
<gene>
    <name evidence="8" type="primary">LOC108815072</name>
</gene>
<dbReference type="Pfam" id="PF12906">
    <property type="entry name" value="RINGv"/>
    <property type="match status" value="1"/>
</dbReference>
<dbReference type="SUPFAM" id="SSF57850">
    <property type="entry name" value="RING/U-box"/>
    <property type="match status" value="1"/>
</dbReference>
<dbReference type="AlphaFoldDB" id="A0A6J0K6N7"/>
<evidence type="ECO:0000256" key="4">
    <source>
        <dbReference type="SAM" id="MobiDB-lite"/>
    </source>
</evidence>
<feature type="transmembrane region" description="Helical" evidence="5">
    <location>
        <begin position="351"/>
        <end position="372"/>
    </location>
</feature>